<accession>A0A557QII0</accession>
<evidence type="ECO:0000256" key="5">
    <source>
        <dbReference type="ARBA" id="ARBA00022448"/>
    </source>
</evidence>
<evidence type="ECO:0000256" key="12">
    <source>
        <dbReference type="ARBA" id="ARBA00023288"/>
    </source>
</evidence>
<keyword evidence="12 13" id="KW-0449">Lipoprotein</keyword>
<dbReference type="PROSITE" id="PS51257">
    <property type="entry name" value="PROKAR_LIPOPROTEIN"/>
    <property type="match status" value="1"/>
</dbReference>
<dbReference type="InterPro" id="IPR029046">
    <property type="entry name" value="LolA/LolB/LppX"/>
</dbReference>
<dbReference type="SUPFAM" id="SSF89392">
    <property type="entry name" value="Prokaryotic lipoproteins and lipoprotein localization factors"/>
    <property type="match status" value="1"/>
</dbReference>
<dbReference type="Pfam" id="PF03550">
    <property type="entry name" value="LolB"/>
    <property type="match status" value="1"/>
</dbReference>
<evidence type="ECO:0000313" key="14">
    <source>
        <dbReference type="Proteomes" id="UP000319502"/>
    </source>
</evidence>
<dbReference type="RefSeq" id="WP_144310795.1">
    <property type="nucleotide sequence ID" value="NZ_VMNK01000016.1"/>
</dbReference>
<keyword evidence="14" id="KW-1185">Reference proteome</keyword>
<evidence type="ECO:0000256" key="11">
    <source>
        <dbReference type="ARBA" id="ARBA00023237"/>
    </source>
</evidence>
<dbReference type="OrthoDB" id="9797618at2"/>
<gene>
    <name evidence="13" type="ORF">FHP91_17415</name>
</gene>
<dbReference type="Proteomes" id="UP000319502">
    <property type="component" value="Unassembled WGS sequence"/>
</dbReference>
<dbReference type="EMBL" id="VMNK01000016">
    <property type="protein sequence ID" value="TVO52711.1"/>
    <property type="molecule type" value="Genomic_DNA"/>
</dbReference>
<evidence type="ECO:0000256" key="3">
    <source>
        <dbReference type="ARBA" id="ARBA00011245"/>
    </source>
</evidence>
<sequence length="188" mass="20437">MIRVILGGIAALMIAGCATLVEPTLPPPASMLSRPVLASFNVAGRLAAQRGEEAVHGRFSWRHAAGQDHWQFFSPLGQMVAELASSGGVAVLQMADGGRHVAPLDELLARMLGADVPVALLPRWLQAGVTQVDDVRERDPVGRPQRVVEQGWEVRYRTYAGENFNAAPRLVEVTRGDVSLKLLVEQWQ</sequence>
<name>A0A557QII0_9RHOO</name>
<evidence type="ECO:0000256" key="8">
    <source>
        <dbReference type="ARBA" id="ARBA00023136"/>
    </source>
</evidence>
<dbReference type="InterPro" id="IPR004565">
    <property type="entry name" value="OM_lipoprot_LolB"/>
</dbReference>
<comment type="similarity">
    <text evidence="2">Belongs to the LolB family.</text>
</comment>
<reference evidence="13 14" key="1">
    <citation type="submission" date="2019-07" db="EMBL/GenBank/DDBJ databases">
        <title>The pathways for chlorine oxyanion respiration interact through the shared metabolite chlorate.</title>
        <authorList>
            <person name="Barnum T.P."/>
            <person name="Cheng Y."/>
            <person name="Hill K.A."/>
            <person name="Lucas L.N."/>
            <person name="Carlson H.K."/>
            <person name="Coates J.D."/>
        </authorList>
    </citation>
    <scope>NUCLEOTIDE SEQUENCE [LARGE SCALE GENOMIC DNA]</scope>
    <source>
        <strain evidence="13 14">SFB-3</strain>
    </source>
</reference>
<comment type="subunit">
    <text evidence="3">Monomer.</text>
</comment>
<keyword evidence="11" id="KW-0998">Cell outer membrane</keyword>
<proteinExistence type="inferred from homology"/>
<evidence type="ECO:0000256" key="4">
    <source>
        <dbReference type="ARBA" id="ARBA00016202"/>
    </source>
</evidence>
<comment type="subcellular location">
    <subcellularLocation>
        <location evidence="1">Cell outer membrane</location>
        <topology evidence="1">Lipid-anchor</topology>
    </subcellularLocation>
</comment>
<keyword evidence="5" id="KW-0813">Transport</keyword>
<dbReference type="GO" id="GO:0015031">
    <property type="term" value="P:protein transport"/>
    <property type="evidence" value="ECO:0007669"/>
    <property type="project" value="UniProtKB-KW"/>
</dbReference>
<dbReference type="AlphaFoldDB" id="A0A557QII0"/>
<evidence type="ECO:0000256" key="7">
    <source>
        <dbReference type="ARBA" id="ARBA00022927"/>
    </source>
</evidence>
<evidence type="ECO:0000256" key="6">
    <source>
        <dbReference type="ARBA" id="ARBA00022729"/>
    </source>
</evidence>
<keyword evidence="8" id="KW-0472">Membrane</keyword>
<keyword evidence="7" id="KW-0653">Protein transport</keyword>
<dbReference type="Gene3D" id="2.50.20.10">
    <property type="entry name" value="Lipoprotein localisation LolA/LolB/LppX"/>
    <property type="match status" value="1"/>
</dbReference>
<keyword evidence="9" id="KW-0564">Palmitate</keyword>
<evidence type="ECO:0000256" key="2">
    <source>
        <dbReference type="ARBA" id="ARBA00009696"/>
    </source>
</evidence>
<evidence type="ECO:0000256" key="1">
    <source>
        <dbReference type="ARBA" id="ARBA00004459"/>
    </source>
</evidence>
<organism evidence="13 14">
    <name type="scientific">Denitromonas halophila</name>
    <dbReference type="NCBI Taxonomy" id="1629404"/>
    <lineage>
        <taxon>Bacteria</taxon>
        <taxon>Pseudomonadati</taxon>
        <taxon>Pseudomonadota</taxon>
        <taxon>Betaproteobacteria</taxon>
        <taxon>Rhodocyclales</taxon>
        <taxon>Zoogloeaceae</taxon>
        <taxon>Denitromonas</taxon>
    </lineage>
</organism>
<comment type="caution">
    <text evidence="13">The sequence shown here is derived from an EMBL/GenBank/DDBJ whole genome shotgun (WGS) entry which is preliminary data.</text>
</comment>
<keyword evidence="6" id="KW-0732">Signal</keyword>
<evidence type="ECO:0000313" key="13">
    <source>
        <dbReference type="EMBL" id="TVO52711.1"/>
    </source>
</evidence>
<keyword evidence="10" id="KW-0143">Chaperone</keyword>
<dbReference type="GO" id="GO:0009279">
    <property type="term" value="C:cell outer membrane"/>
    <property type="evidence" value="ECO:0007669"/>
    <property type="project" value="UniProtKB-SubCell"/>
</dbReference>
<protein>
    <recommendedName>
        <fullName evidence="4">Outer-membrane lipoprotein LolB</fullName>
    </recommendedName>
</protein>
<dbReference type="CDD" id="cd16326">
    <property type="entry name" value="LolB"/>
    <property type="match status" value="1"/>
</dbReference>
<evidence type="ECO:0000256" key="9">
    <source>
        <dbReference type="ARBA" id="ARBA00023139"/>
    </source>
</evidence>
<evidence type="ECO:0000256" key="10">
    <source>
        <dbReference type="ARBA" id="ARBA00023186"/>
    </source>
</evidence>